<gene>
    <name evidence="2" type="ORF">SO802_033238</name>
</gene>
<dbReference type="EMBL" id="JAZDWU010000012">
    <property type="protein sequence ID" value="KAK9983713.1"/>
    <property type="molecule type" value="Genomic_DNA"/>
</dbReference>
<organism evidence="2 3">
    <name type="scientific">Lithocarpus litseifolius</name>
    <dbReference type="NCBI Taxonomy" id="425828"/>
    <lineage>
        <taxon>Eukaryota</taxon>
        <taxon>Viridiplantae</taxon>
        <taxon>Streptophyta</taxon>
        <taxon>Embryophyta</taxon>
        <taxon>Tracheophyta</taxon>
        <taxon>Spermatophyta</taxon>
        <taxon>Magnoliopsida</taxon>
        <taxon>eudicotyledons</taxon>
        <taxon>Gunneridae</taxon>
        <taxon>Pentapetalae</taxon>
        <taxon>rosids</taxon>
        <taxon>fabids</taxon>
        <taxon>Fagales</taxon>
        <taxon>Fagaceae</taxon>
        <taxon>Lithocarpus</taxon>
    </lineage>
</organism>
<dbReference type="Pfam" id="PF04398">
    <property type="entry name" value="DUF538"/>
    <property type="match status" value="1"/>
</dbReference>
<evidence type="ECO:0000313" key="2">
    <source>
        <dbReference type="EMBL" id="KAK9983713.1"/>
    </source>
</evidence>
<dbReference type="Gene3D" id="2.30.240.10">
    <property type="entry name" value="At5g01610-like"/>
    <property type="match status" value="1"/>
</dbReference>
<dbReference type="Proteomes" id="UP001459277">
    <property type="component" value="Unassembled WGS sequence"/>
</dbReference>
<sequence>MVSIFQPKPMPPMAILCLILFFLISLSTPSASLKDSLTAYEVLEEYDFPVGLLPKGVLGYELDSSTGKFSAYLNGTCTYTIDSYELKYKSTITGIIAKDKLSSLSGITVKVLFFWLSIVKVTREDDELAFSVGIASADFPVSNFIESPSCGCGFDCVTAGNGRKIKLKNLVSSS</sequence>
<dbReference type="SUPFAM" id="SSF141562">
    <property type="entry name" value="At5g01610-like"/>
    <property type="match status" value="1"/>
</dbReference>
<evidence type="ECO:0000313" key="3">
    <source>
        <dbReference type="Proteomes" id="UP001459277"/>
    </source>
</evidence>
<name>A0AAW2BE50_9ROSI</name>
<dbReference type="InterPro" id="IPR007493">
    <property type="entry name" value="DUF538"/>
</dbReference>
<dbReference type="PANTHER" id="PTHR31676">
    <property type="entry name" value="T31J12.3 PROTEIN-RELATED"/>
    <property type="match status" value="1"/>
</dbReference>
<keyword evidence="1" id="KW-0732">Signal</keyword>
<dbReference type="AlphaFoldDB" id="A0AAW2BE50"/>
<comment type="caution">
    <text evidence="2">The sequence shown here is derived from an EMBL/GenBank/DDBJ whole genome shotgun (WGS) entry which is preliminary data.</text>
</comment>
<reference evidence="2 3" key="1">
    <citation type="submission" date="2024-01" db="EMBL/GenBank/DDBJ databases">
        <title>A telomere-to-telomere, gap-free genome of sweet tea (Lithocarpus litseifolius).</title>
        <authorList>
            <person name="Zhou J."/>
        </authorList>
    </citation>
    <scope>NUCLEOTIDE SEQUENCE [LARGE SCALE GENOMIC DNA]</scope>
    <source>
        <strain evidence="2">Zhou-2022a</strain>
        <tissue evidence="2">Leaf</tissue>
    </source>
</reference>
<dbReference type="PANTHER" id="PTHR31676:SF173">
    <property type="entry name" value="DUF538 DOMAIN-CONTAINING PROTEIN"/>
    <property type="match status" value="1"/>
</dbReference>
<feature type="chain" id="PRO_5043643413" description="Transmembrane protein" evidence="1">
    <location>
        <begin position="33"/>
        <end position="174"/>
    </location>
</feature>
<keyword evidence="3" id="KW-1185">Reference proteome</keyword>
<dbReference type="InterPro" id="IPR036758">
    <property type="entry name" value="At5g01610-like"/>
</dbReference>
<protein>
    <recommendedName>
        <fullName evidence="4">Transmembrane protein</fullName>
    </recommendedName>
</protein>
<feature type="signal peptide" evidence="1">
    <location>
        <begin position="1"/>
        <end position="32"/>
    </location>
</feature>
<proteinExistence type="predicted"/>
<evidence type="ECO:0008006" key="4">
    <source>
        <dbReference type="Google" id="ProtNLM"/>
    </source>
</evidence>
<evidence type="ECO:0000256" key="1">
    <source>
        <dbReference type="SAM" id="SignalP"/>
    </source>
</evidence>
<accession>A0AAW2BE50</accession>